<protein>
    <submittedName>
        <fullName evidence="3">Choice-of-anchor L domain-containing protein</fullName>
    </submittedName>
</protein>
<dbReference type="EMBL" id="CP134890">
    <property type="protein sequence ID" value="WNM21699.1"/>
    <property type="molecule type" value="Genomic_DNA"/>
</dbReference>
<keyword evidence="1" id="KW-0732">Signal</keyword>
<organism evidence="3 4">
    <name type="scientific">Flavobacterium capsici</name>
    <dbReference type="NCBI Taxonomy" id="3075618"/>
    <lineage>
        <taxon>Bacteria</taxon>
        <taxon>Pseudomonadati</taxon>
        <taxon>Bacteroidota</taxon>
        <taxon>Flavobacteriia</taxon>
        <taxon>Flavobacteriales</taxon>
        <taxon>Flavobacteriaceae</taxon>
        <taxon>Flavobacterium</taxon>
    </lineage>
</organism>
<accession>A0AA96F048</accession>
<dbReference type="KEGG" id="fcj:RN605_13595"/>
<name>A0AA96F048_9FLAO</name>
<feature type="signal peptide" evidence="1">
    <location>
        <begin position="1"/>
        <end position="19"/>
    </location>
</feature>
<keyword evidence="4" id="KW-1185">Reference proteome</keyword>
<reference evidence="3 4" key="1">
    <citation type="submission" date="2023-09" db="EMBL/GenBank/DDBJ databases">
        <title>Flavobacterium sp. a novel bacteria isolate from Pepper rhizosphere.</title>
        <authorList>
            <person name="Peng Y."/>
            <person name="Lee J."/>
        </authorList>
    </citation>
    <scope>NUCLEOTIDE SEQUENCE [LARGE SCALE GENOMIC DNA]</scope>
    <source>
        <strain evidence="2">PMR2A8</strain>
        <strain evidence="3 4">PMTSA4</strain>
    </source>
</reference>
<proteinExistence type="predicted"/>
<evidence type="ECO:0000313" key="3">
    <source>
        <dbReference type="EMBL" id="WNM21699.1"/>
    </source>
</evidence>
<gene>
    <name evidence="3" type="ORF">RN605_13595</name>
    <name evidence="2" type="ORF">RN608_06425</name>
</gene>
<sequence>MLLKRIYIFFLLFFGSASAQYISTDESRTPLQLIEDVLINSGCASVSNVSVSGGFFPTGEKSYGYFNANGSTFPFQEGVMLSTGKIVSGIGPNTSLSDDGSDPSWTGDNDLNQALNINNTYNATVLEFDFVPLGNQISFEYIFSSEQYLANPSANQCGYTDGFAFLLREASSSSYTNLAVIPNTNIPVKVNTVRGPGTICPPANPEYFDAFNSPQHPTNYNGQTKALTARSTVIPGTTYHIKLVIADQGNYRYDSAIFLKGGSFNLGVNLGDDRTIANQNPVCSNESLTLDATSVGAQTYQWKFNGNPIPSQTGSTLAFSPPYNASQNGNYSVVITFSPTCTLETDIDLDFSPVLQTNQTSFSFCDTDSNQDGISAVTLSNITPALFTNLPSNFQVNYYSSPTSTTALPNSFTLTTPYQQTIYAKILNNNCYPAFPVTINIQVFNDTILDQTVGICSNNQITLTANSGYPSYLWDTGQTTSSIQVTTPGTYSVTITNVQGCSKVKTFTVVGSEIATIDNITINDFNDNNSAEIIASGNGDYEYSIDGINYQTLPFFTNLNGLEYTAFVRDKNGCGIATKKFYLLLIPKFFTPNGDGYNETWYIKNLSKRGLNQATISIFDRYGKLLKQFSGSTIGWDGNYNGKLMLADDYWFTITNAGKELFRGHFALIR</sequence>
<dbReference type="RefSeq" id="WP_313325623.1">
    <property type="nucleotide sequence ID" value="NZ_CP134878.1"/>
</dbReference>
<evidence type="ECO:0000313" key="2">
    <source>
        <dbReference type="EMBL" id="WNM20309.1"/>
    </source>
</evidence>
<dbReference type="AlphaFoldDB" id="A0AA96F048"/>
<accession>A0AA96J9A2</accession>
<dbReference type="NCBIfam" id="TIGR04131">
    <property type="entry name" value="Bac_Flav_CTERM"/>
    <property type="match status" value="1"/>
</dbReference>
<dbReference type="EMBL" id="CP134878">
    <property type="protein sequence ID" value="WNM20309.1"/>
    <property type="molecule type" value="Genomic_DNA"/>
</dbReference>
<evidence type="ECO:0000313" key="4">
    <source>
        <dbReference type="Proteomes" id="UP001304515"/>
    </source>
</evidence>
<dbReference type="Pfam" id="PF13585">
    <property type="entry name" value="CHU_C"/>
    <property type="match status" value="1"/>
</dbReference>
<dbReference type="Proteomes" id="UP001304515">
    <property type="component" value="Chromosome"/>
</dbReference>
<evidence type="ECO:0000256" key="1">
    <source>
        <dbReference type="SAM" id="SignalP"/>
    </source>
</evidence>
<dbReference type="Gene3D" id="2.60.40.10">
    <property type="entry name" value="Immunoglobulins"/>
    <property type="match status" value="1"/>
</dbReference>
<dbReference type="NCBIfam" id="NF038133">
    <property type="entry name" value="choice_anch_L"/>
    <property type="match status" value="1"/>
</dbReference>
<dbReference type="InterPro" id="IPR049804">
    <property type="entry name" value="Choice_anch_L"/>
</dbReference>
<feature type="chain" id="PRO_5044705215" evidence="1">
    <location>
        <begin position="20"/>
        <end position="670"/>
    </location>
</feature>
<dbReference type="InterPro" id="IPR026341">
    <property type="entry name" value="T9SS_type_B"/>
</dbReference>
<dbReference type="InterPro" id="IPR013783">
    <property type="entry name" value="Ig-like_fold"/>
</dbReference>